<evidence type="ECO:0000259" key="1">
    <source>
        <dbReference type="SMART" id="SM00860"/>
    </source>
</evidence>
<organism evidence="2 3">
    <name type="scientific">Chitinophaga barathri</name>
    <dbReference type="NCBI Taxonomy" id="1647451"/>
    <lineage>
        <taxon>Bacteria</taxon>
        <taxon>Pseudomonadati</taxon>
        <taxon>Bacteroidota</taxon>
        <taxon>Chitinophagia</taxon>
        <taxon>Chitinophagales</taxon>
        <taxon>Chitinophagaceae</taxon>
        <taxon>Chitinophaga</taxon>
    </lineage>
</organism>
<comment type="caution">
    <text evidence="2">The sequence shown here is derived from an EMBL/GenBank/DDBJ whole genome shotgun (WGS) entry which is preliminary data.</text>
</comment>
<gene>
    <name evidence="2" type="ORF">EG028_08330</name>
</gene>
<evidence type="ECO:0000313" key="3">
    <source>
        <dbReference type="Proteomes" id="UP000279089"/>
    </source>
</evidence>
<dbReference type="SUPFAM" id="SSF160631">
    <property type="entry name" value="SMI1/KNR4-like"/>
    <property type="match status" value="1"/>
</dbReference>
<evidence type="ECO:0000313" key="2">
    <source>
        <dbReference type="EMBL" id="RPD42139.1"/>
    </source>
</evidence>
<dbReference type="InterPro" id="IPR037883">
    <property type="entry name" value="Knr4/Smi1-like_sf"/>
</dbReference>
<feature type="domain" description="Knr4/Smi1-like" evidence="1">
    <location>
        <begin position="31"/>
        <end position="121"/>
    </location>
</feature>
<dbReference type="AlphaFoldDB" id="A0A3N4MRC9"/>
<protein>
    <submittedName>
        <fullName evidence="2">SMI1/KNR4 family protein</fullName>
    </submittedName>
</protein>
<reference evidence="3" key="1">
    <citation type="submission" date="2018-11" db="EMBL/GenBank/DDBJ databases">
        <title>Chitinophaga lutea sp.nov., isolate from arsenic contaminated soil.</title>
        <authorList>
            <person name="Zong Y."/>
        </authorList>
    </citation>
    <scope>NUCLEOTIDE SEQUENCE [LARGE SCALE GENOMIC DNA]</scope>
    <source>
        <strain evidence="3">YLT18</strain>
    </source>
</reference>
<dbReference type="SMART" id="SM00860">
    <property type="entry name" value="SMI1_KNR4"/>
    <property type="match status" value="1"/>
</dbReference>
<dbReference type="InterPro" id="IPR018958">
    <property type="entry name" value="Knr4/Smi1-like_dom"/>
</dbReference>
<dbReference type="Pfam" id="PF09346">
    <property type="entry name" value="SMI1_KNR4"/>
    <property type="match status" value="1"/>
</dbReference>
<accession>A0A3N4MRC9</accession>
<dbReference type="Proteomes" id="UP000279089">
    <property type="component" value="Unassembled WGS sequence"/>
</dbReference>
<dbReference type="Gene3D" id="3.40.1580.10">
    <property type="entry name" value="SMI1/KNR4-like"/>
    <property type="match status" value="1"/>
</dbReference>
<name>A0A3N4MRC9_9BACT</name>
<keyword evidence="3" id="KW-1185">Reference proteome</keyword>
<proteinExistence type="predicted"/>
<dbReference type="EMBL" id="RMBX01000003">
    <property type="protein sequence ID" value="RPD42139.1"/>
    <property type="molecule type" value="Genomic_DNA"/>
</dbReference>
<sequence>MTGFFYFGAMEWTFEKILDQWKREGIKLSPGASPDQIRQAEEALSFEFPEDFKAFYMLADGFAEMDLLANLVAIWPLERIIKEYEAAANKDFIGFSDFMINSYDVGFLKTRPGLYKDFRHLGVEYLAESFTRTIRLVFADDDVIY</sequence>